<name>A0A9Q1E9H0_SYNKA</name>
<dbReference type="EMBL" id="JAINUF010000021">
    <property type="protein sequence ID" value="KAJ8334698.1"/>
    <property type="molecule type" value="Genomic_DNA"/>
</dbReference>
<evidence type="ECO:0000313" key="2">
    <source>
        <dbReference type="EMBL" id="KAJ8334698.1"/>
    </source>
</evidence>
<dbReference type="AlphaFoldDB" id="A0A9Q1E9H0"/>
<evidence type="ECO:0000256" key="1">
    <source>
        <dbReference type="SAM" id="MobiDB-lite"/>
    </source>
</evidence>
<accession>A0A9Q1E9H0</accession>
<evidence type="ECO:0000313" key="3">
    <source>
        <dbReference type="Proteomes" id="UP001152622"/>
    </source>
</evidence>
<proteinExistence type="predicted"/>
<dbReference type="Proteomes" id="UP001152622">
    <property type="component" value="Chromosome 21"/>
</dbReference>
<comment type="caution">
    <text evidence="2">The sequence shown here is derived from an EMBL/GenBank/DDBJ whole genome shotgun (WGS) entry which is preliminary data.</text>
</comment>
<reference evidence="2" key="1">
    <citation type="journal article" date="2023" name="Science">
        <title>Genome structures resolve the early diversification of teleost fishes.</title>
        <authorList>
            <person name="Parey E."/>
            <person name="Louis A."/>
            <person name="Montfort J."/>
            <person name="Bouchez O."/>
            <person name="Roques C."/>
            <person name="Iampietro C."/>
            <person name="Lluch J."/>
            <person name="Castinel A."/>
            <person name="Donnadieu C."/>
            <person name="Desvignes T."/>
            <person name="Floi Bucao C."/>
            <person name="Jouanno E."/>
            <person name="Wen M."/>
            <person name="Mejri S."/>
            <person name="Dirks R."/>
            <person name="Jansen H."/>
            <person name="Henkel C."/>
            <person name="Chen W.J."/>
            <person name="Zahm M."/>
            <person name="Cabau C."/>
            <person name="Klopp C."/>
            <person name="Thompson A.W."/>
            <person name="Robinson-Rechavi M."/>
            <person name="Braasch I."/>
            <person name="Lecointre G."/>
            <person name="Bobe J."/>
            <person name="Postlethwait J.H."/>
            <person name="Berthelot C."/>
            <person name="Roest Crollius H."/>
            <person name="Guiguen Y."/>
        </authorList>
    </citation>
    <scope>NUCLEOTIDE SEQUENCE</scope>
    <source>
        <strain evidence="2">WJC10195</strain>
    </source>
</reference>
<keyword evidence="3" id="KW-1185">Reference proteome</keyword>
<protein>
    <submittedName>
        <fullName evidence="2">Uncharacterized protein</fullName>
    </submittedName>
</protein>
<organism evidence="2 3">
    <name type="scientific">Synaphobranchus kaupii</name>
    <name type="common">Kaup's arrowtooth eel</name>
    <dbReference type="NCBI Taxonomy" id="118154"/>
    <lineage>
        <taxon>Eukaryota</taxon>
        <taxon>Metazoa</taxon>
        <taxon>Chordata</taxon>
        <taxon>Craniata</taxon>
        <taxon>Vertebrata</taxon>
        <taxon>Euteleostomi</taxon>
        <taxon>Actinopterygii</taxon>
        <taxon>Neopterygii</taxon>
        <taxon>Teleostei</taxon>
        <taxon>Anguilliformes</taxon>
        <taxon>Synaphobranchidae</taxon>
        <taxon>Synaphobranchus</taxon>
    </lineage>
</organism>
<feature type="region of interest" description="Disordered" evidence="1">
    <location>
        <begin position="19"/>
        <end position="63"/>
    </location>
</feature>
<sequence length="115" mass="12711">MRHEGALTDYLSVSLSLVLPQQQEAPRTPADDITQEEETPREPCSHAAVCKTRRPSTPTAFPPAILSTLLSPPLQRAHLDSRGVESGEEPGFKDSATIRFVTKLKRSKEDQETVM</sequence>
<gene>
    <name evidence="2" type="ORF">SKAU_G00403370</name>
</gene>